<proteinExistence type="predicted"/>
<dbReference type="EMBL" id="BPVZ01000088">
    <property type="protein sequence ID" value="GKV30755.1"/>
    <property type="molecule type" value="Genomic_DNA"/>
</dbReference>
<protein>
    <submittedName>
        <fullName evidence="2">Uncharacterized protein</fullName>
    </submittedName>
</protein>
<comment type="caution">
    <text evidence="2">The sequence shown here is derived from an EMBL/GenBank/DDBJ whole genome shotgun (WGS) entry which is preliminary data.</text>
</comment>
<accession>A0AAV5L0W5</accession>
<name>A0AAV5L0W5_9ROSI</name>
<feature type="compositionally biased region" description="Acidic residues" evidence="1">
    <location>
        <begin position="50"/>
        <end position="71"/>
    </location>
</feature>
<keyword evidence="3" id="KW-1185">Reference proteome</keyword>
<organism evidence="2 3">
    <name type="scientific">Rubroshorea leprosula</name>
    <dbReference type="NCBI Taxonomy" id="152421"/>
    <lineage>
        <taxon>Eukaryota</taxon>
        <taxon>Viridiplantae</taxon>
        <taxon>Streptophyta</taxon>
        <taxon>Embryophyta</taxon>
        <taxon>Tracheophyta</taxon>
        <taxon>Spermatophyta</taxon>
        <taxon>Magnoliopsida</taxon>
        <taxon>eudicotyledons</taxon>
        <taxon>Gunneridae</taxon>
        <taxon>Pentapetalae</taxon>
        <taxon>rosids</taxon>
        <taxon>malvids</taxon>
        <taxon>Malvales</taxon>
        <taxon>Dipterocarpaceae</taxon>
        <taxon>Rubroshorea</taxon>
    </lineage>
</organism>
<evidence type="ECO:0000256" key="1">
    <source>
        <dbReference type="SAM" id="MobiDB-lite"/>
    </source>
</evidence>
<reference evidence="2 3" key="1">
    <citation type="journal article" date="2021" name="Commun. Biol.">
        <title>The genome of Shorea leprosula (Dipterocarpaceae) highlights the ecological relevance of drought in aseasonal tropical rainforests.</title>
        <authorList>
            <person name="Ng K.K.S."/>
            <person name="Kobayashi M.J."/>
            <person name="Fawcett J.A."/>
            <person name="Hatakeyama M."/>
            <person name="Paape T."/>
            <person name="Ng C.H."/>
            <person name="Ang C.C."/>
            <person name="Tnah L.H."/>
            <person name="Lee C.T."/>
            <person name="Nishiyama T."/>
            <person name="Sese J."/>
            <person name="O'Brien M.J."/>
            <person name="Copetti D."/>
            <person name="Mohd Noor M.I."/>
            <person name="Ong R.C."/>
            <person name="Putra M."/>
            <person name="Sireger I.Z."/>
            <person name="Indrioko S."/>
            <person name="Kosugi Y."/>
            <person name="Izuno A."/>
            <person name="Isagi Y."/>
            <person name="Lee S.L."/>
            <person name="Shimizu K.K."/>
        </authorList>
    </citation>
    <scope>NUCLEOTIDE SEQUENCE [LARGE SCALE GENOMIC DNA]</scope>
    <source>
        <strain evidence="2">214</strain>
    </source>
</reference>
<evidence type="ECO:0000313" key="3">
    <source>
        <dbReference type="Proteomes" id="UP001054252"/>
    </source>
</evidence>
<evidence type="ECO:0000313" key="2">
    <source>
        <dbReference type="EMBL" id="GKV30755.1"/>
    </source>
</evidence>
<dbReference type="Proteomes" id="UP001054252">
    <property type="component" value="Unassembled WGS sequence"/>
</dbReference>
<dbReference type="AlphaFoldDB" id="A0AAV5L0W5"/>
<feature type="region of interest" description="Disordered" evidence="1">
    <location>
        <begin position="32"/>
        <end position="71"/>
    </location>
</feature>
<sequence length="71" mass="8283">MNTAQIWGGLLRTSITISRSRVVEEVANLNFEKSDEEEEEFEKVEKGQVDDNDDYEVEEEEMEVEGSDFDY</sequence>
<gene>
    <name evidence="2" type="ORF">SLEP1_g39534</name>
</gene>